<dbReference type="PANTHER" id="PTHR18895">
    <property type="entry name" value="HEMK METHYLTRANSFERASE"/>
    <property type="match status" value="1"/>
</dbReference>
<protein>
    <recommendedName>
        <fullName evidence="6">Peptide chain release factor N(5)-glutamine methyltransferase</fullName>
    </recommendedName>
</protein>
<evidence type="ECO:0000313" key="5">
    <source>
        <dbReference type="Proteomes" id="UP001292094"/>
    </source>
</evidence>
<keyword evidence="5" id="KW-1185">Reference proteome</keyword>
<dbReference type="PROSITE" id="PS00092">
    <property type="entry name" value="N6_MTASE"/>
    <property type="match status" value="1"/>
</dbReference>
<dbReference type="EMBL" id="JAWZYT010003238">
    <property type="protein sequence ID" value="KAK4299438.1"/>
    <property type="molecule type" value="Genomic_DNA"/>
</dbReference>
<reference evidence="4" key="1">
    <citation type="submission" date="2023-11" db="EMBL/GenBank/DDBJ databases">
        <title>Genome assemblies of two species of porcelain crab, Petrolisthes cinctipes and Petrolisthes manimaculis (Anomura: Porcellanidae).</title>
        <authorList>
            <person name="Angst P."/>
        </authorList>
    </citation>
    <scope>NUCLEOTIDE SEQUENCE</scope>
    <source>
        <strain evidence="4">PB745_02</strain>
        <tissue evidence="4">Gill</tissue>
    </source>
</reference>
<dbReference type="InterPro" id="IPR002052">
    <property type="entry name" value="DNA_methylase_N6_adenine_CS"/>
</dbReference>
<dbReference type="InterPro" id="IPR029063">
    <property type="entry name" value="SAM-dependent_MTases_sf"/>
</dbReference>
<dbReference type="Pfam" id="PF05175">
    <property type="entry name" value="MTS"/>
    <property type="match status" value="1"/>
</dbReference>
<dbReference type="InterPro" id="IPR040758">
    <property type="entry name" value="PrmC_N"/>
</dbReference>
<feature type="region of interest" description="Disordered" evidence="1">
    <location>
        <begin position="173"/>
        <end position="226"/>
    </location>
</feature>
<dbReference type="InterPro" id="IPR050320">
    <property type="entry name" value="N5-glutamine_MTase"/>
</dbReference>
<evidence type="ECO:0008006" key="6">
    <source>
        <dbReference type="Google" id="ProtNLM"/>
    </source>
</evidence>
<dbReference type="Pfam" id="PF17827">
    <property type="entry name" value="PrmC_N"/>
    <property type="match status" value="1"/>
</dbReference>
<name>A0AAE1P126_9EUCA</name>
<gene>
    <name evidence="4" type="ORF">Pmani_028286</name>
</gene>
<dbReference type="CDD" id="cd02440">
    <property type="entry name" value="AdoMet_MTases"/>
    <property type="match status" value="1"/>
</dbReference>
<organism evidence="4 5">
    <name type="scientific">Petrolisthes manimaculis</name>
    <dbReference type="NCBI Taxonomy" id="1843537"/>
    <lineage>
        <taxon>Eukaryota</taxon>
        <taxon>Metazoa</taxon>
        <taxon>Ecdysozoa</taxon>
        <taxon>Arthropoda</taxon>
        <taxon>Crustacea</taxon>
        <taxon>Multicrustacea</taxon>
        <taxon>Malacostraca</taxon>
        <taxon>Eumalacostraca</taxon>
        <taxon>Eucarida</taxon>
        <taxon>Decapoda</taxon>
        <taxon>Pleocyemata</taxon>
        <taxon>Anomura</taxon>
        <taxon>Galatheoidea</taxon>
        <taxon>Porcellanidae</taxon>
        <taxon>Petrolisthes</taxon>
    </lineage>
</organism>
<feature type="compositionally biased region" description="Pro residues" evidence="1">
    <location>
        <begin position="200"/>
        <end position="226"/>
    </location>
</feature>
<dbReference type="PANTHER" id="PTHR18895:SF74">
    <property type="entry name" value="MTRF1L RELEASE FACTOR GLUTAMINE METHYLTRANSFERASE"/>
    <property type="match status" value="1"/>
</dbReference>
<dbReference type="InterPro" id="IPR007848">
    <property type="entry name" value="Small_mtfrase_dom"/>
</dbReference>
<proteinExistence type="predicted"/>
<feature type="domain" description="Methyltransferase small" evidence="2">
    <location>
        <begin position="97"/>
        <end position="176"/>
    </location>
</feature>
<dbReference type="AlphaFoldDB" id="A0AAE1P126"/>
<dbReference type="Proteomes" id="UP001292094">
    <property type="component" value="Unassembled WGS sequence"/>
</dbReference>
<dbReference type="GO" id="GO:0008757">
    <property type="term" value="F:S-adenosylmethionine-dependent methyltransferase activity"/>
    <property type="evidence" value="ECO:0007669"/>
    <property type="project" value="UniProtKB-ARBA"/>
</dbReference>
<evidence type="ECO:0000313" key="4">
    <source>
        <dbReference type="EMBL" id="KAK4299438.1"/>
    </source>
</evidence>
<sequence>MENWTGQLENGQVPEATLAAQYIISHTLGLSRAELKRNMNTVLSRQQLSEVERRMTCRLERMPLQYIIGEWTFRNLTLNLQPPVFIPRPETEQLVDLALECLAEVERPRVLEICCGSGAVCLSLLHAKHDVECVAVDQSQHAIRLTKENARKLNLQHRLTVLEGKVKLNTGVTDTIPPPYTNTRDTTIPLDTPRRDTTTPTPPPPSTTTPITTPTPTPTITTPTPPITPIPLPHTTYDLVLANPPYVLRKDLMNLQPEIMMYEDLRALDGGKDGLDVIKAILHLSHTLLLQGSHLILEVDPCHPYLIPTWLQKQPQLKMKMTKVYVDFSGKERFIKFTKCS</sequence>
<dbReference type="Gene3D" id="3.40.50.150">
    <property type="entry name" value="Vaccinia Virus protein VP39"/>
    <property type="match status" value="1"/>
</dbReference>
<accession>A0AAE1P126</accession>
<dbReference type="Gene3D" id="1.10.8.10">
    <property type="entry name" value="DNA helicase RuvA subunit, C-terminal domain"/>
    <property type="match status" value="1"/>
</dbReference>
<dbReference type="SUPFAM" id="SSF53335">
    <property type="entry name" value="S-adenosyl-L-methionine-dependent methyltransferases"/>
    <property type="match status" value="1"/>
</dbReference>
<evidence type="ECO:0000259" key="3">
    <source>
        <dbReference type="Pfam" id="PF17827"/>
    </source>
</evidence>
<dbReference type="GO" id="GO:0005739">
    <property type="term" value="C:mitochondrion"/>
    <property type="evidence" value="ECO:0007669"/>
    <property type="project" value="TreeGrafter"/>
</dbReference>
<dbReference type="GO" id="GO:0032259">
    <property type="term" value="P:methylation"/>
    <property type="evidence" value="ECO:0007669"/>
    <property type="project" value="InterPro"/>
</dbReference>
<evidence type="ECO:0000256" key="1">
    <source>
        <dbReference type="SAM" id="MobiDB-lite"/>
    </source>
</evidence>
<comment type="caution">
    <text evidence="4">The sequence shown here is derived from an EMBL/GenBank/DDBJ whole genome shotgun (WGS) entry which is preliminary data.</text>
</comment>
<feature type="domain" description="Release factor glutamine methyltransferase N-terminal" evidence="3">
    <location>
        <begin position="4"/>
        <end position="69"/>
    </location>
</feature>
<dbReference type="GO" id="GO:0003676">
    <property type="term" value="F:nucleic acid binding"/>
    <property type="evidence" value="ECO:0007669"/>
    <property type="project" value="InterPro"/>
</dbReference>
<evidence type="ECO:0000259" key="2">
    <source>
        <dbReference type="Pfam" id="PF05175"/>
    </source>
</evidence>